<dbReference type="AlphaFoldDB" id="A0A151JAM4"/>
<reference evidence="1 2" key="1">
    <citation type="submission" date="2015-09" db="EMBL/GenBank/DDBJ databases">
        <title>Trachymyrmex cornetzi WGS genome.</title>
        <authorList>
            <person name="Nygaard S."/>
            <person name="Hu H."/>
            <person name="Boomsma J."/>
            <person name="Zhang G."/>
        </authorList>
    </citation>
    <scope>NUCLEOTIDE SEQUENCE [LARGE SCALE GENOMIC DNA]</scope>
    <source>
        <strain evidence="1">Tcor2-1</strain>
        <tissue evidence="1">Whole body</tissue>
    </source>
</reference>
<gene>
    <name evidence="1" type="ORF">ALC57_05489</name>
</gene>
<name>A0A151JAM4_9HYME</name>
<proteinExistence type="predicted"/>
<dbReference type="Proteomes" id="UP000078492">
    <property type="component" value="Unassembled WGS sequence"/>
</dbReference>
<evidence type="ECO:0008006" key="3">
    <source>
        <dbReference type="Google" id="ProtNLM"/>
    </source>
</evidence>
<dbReference type="EMBL" id="KQ979247">
    <property type="protein sequence ID" value="KYN22115.1"/>
    <property type="molecule type" value="Genomic_DNA"/>
</dbReference>
<accession>A0A151JAM4</accession>
<evidence type="ECO:0000313" key="2">
    <source>
        <dbReference type="Proteomes" id="UP000078492"/>
    </source>
</evidence>
<keyword evidence="2" id="KW-1185">Reference proteome</keyword>
<evidence type="ECO:0000313" key="1">
    <source>
        <dbReference type="EMBL" id="KYN22115.1"/>
    </source>
</evidence>
<sequence length="69" mass="8063">MPSLYKVYTAILAEKVREEMEEKQLIPDNQTEFRKGKGTMDNVHVLNYLINRQIRRKAESAHSLLCLNS</sequence>
<organism evidence="1 2">
    <name type="scientific">Trachymyrmex cornetzi</name>
    <dbReference type="NCBI Taxonomy" id="471704"/>
    <lineage>
        <taxon>Eukaryota</taxon>
        <taxon>Metazoa</taxon>
        <taxon>Ecdysozoa</taxon>
        <taxon>Arthropoda</taxon>
        <taxon>Hexapoda</taxon>
        <taxon>Insecta</taxon>
        <taxon>Pterygota</taxon>
        <taxon>Neoptera</taxon>
        <taxon>Endopterygota</taxon>
        <taxon>Hymenoptera</taxon>
        <taxon>Apocrita</taxon>
        <taxon>Aculeata</taxon>
        <taxon>Formicoidea</taxon>
        <taxon>Formicidae</taxon>
        <taxon>Myrmicinae</taxon>
        <taxon>Trachymyrmex</taxon>
    </lineage>
</organism>
<protein>
    <recommendedName>
        <fullName evidence="3">Reverse transcriptase domain-containing protein</fullName>
    </recommendedName>
</protein>